<dbReference type="AlphaFoldDB" id="A0A4S8NR26"/>
<name>A0A4S8NR26_9ACTN</name>
<dbReference type="Proteomes" id="UP000307087">
    <property type="component" value="Unassembled WGS sequence"/>
</dbReference>
<evidence type="ECO:0000259" key="3">
    <source>
        <dbReference type="Pfam" id="PF14361"/>
    </source>
</evidence>
<dbReference type="RefSeq" id="WP_136561894.1">
    <property type="nucleotide sequence ID" value="NZ_BAABLS010000001.1"/>
</dbReference>
<dbReference type="PANTHER" id="PTHR33744">
    <property type="entry name" value="CARBOHYDRATE DIACID REGULATOR"/>
    <property type="match status" value="1"/>
</dbReference>
<feature type="domain" description="RsbT co-antagonist protein RsbRD N-terminal" evidence="3">
    <location>
        <begin position="25"/>
        <end position="167"/>
    </location>
</feature>
<comment type="caution">
    <text evidence="5">The sequence shown here is derived from an EMBL/GenBank/DDBJ whole genome shotgun (WGS) entry which is preliminary data.</text>
</comment>
<evidence type="ECO:0000313" key="6">
    <source>
        <dbReference type="Proteomes" id="UP000307087"/>
    </source>
</evidence>
<dbReference type="Pfam" id="PF14361">
    <property type="entry name" value="RsbRD_N"/>
    <property type="match status" value="1"/>
</dbReference>
<keyword evidence="6" id="KW-1185">Reference proteome</keyword>
<proteinExistence type="inferred from homology"/>
<organism evidence="5 6">
    <name type="scientific">Nocardioides caeni</name>
    <dbReference type="NCBI Taxonomy" id="574700"/>
    <lineage>
        <taxon>Bacteria</taxon>
        <taxon>Bacillati</taxon>
        <taxon>Actinomycetota</taxon>
        <taxon>Actinomycetes</taxon>
        <taxon>Propionibacteriales</taxon>
        <taxon>Nocardioidaceae</taxon>
        <taxon>Nocardioides</taxon>
    </lineage>
</organism>
<gene>
    <name evidence="5" type="ORF">E9934_05780</name>
</gene>
<dbReference type="InterPro" id="IPR051448">
    <property type="entry name" value="CdaR-like_regulators"/>
</dbReference>
<reference evidence="5 6" key="1">
    <citation type="journal article" date="2009" name="Int. J. Syst. Evol. Microbiol.">
        <title>Nocardioides caeni sp. nov., isolated from wastewater.</title>
        <authorList>
            <person name="Yoon J.H."/>
            <person name="Kang S.J."/>
            <person name="Park S."/>
            <person name="Kim W."/>
            <person name="Oh T.K."/>
        </authorList>
    </citation>
    <scope>NUCLEOTIDE SEQUENCE [LARGE SCALE GENOMIC DNA]</scope>
    <source>
        <strain evidence="5 6">DSM 23134</strain>
    </source>
</reference>
<accession>A0A4S8NR26</accession>
<dbReference type="InterPro" id="IPR042070">
    <property type="entry name" value="PucR_C-HTH_sf"/>
</dbReference>
<evidence type="ECO:0008006" key="7">
    <source>
        <dbReference type="Google" id="ProtNLM"/>
    </source>
</evidence>
<evidence type="ECO:0000313" key="5">
    <source>
        <dbReference type="EMBL" id="THV17959.1"/>
    </source>
</evidence>
<dbReference type="Pfam" id="PF17853">
    <property type="entry name" value="GGDEF_2"/>
    <property type="match status" value="1"/>
</dbReference>
<dbReference type="EMBL" id="STGW01000002">
    <property type="protein sequence ID" value="THV17959.1"/>
    <property type="molecule type" value="Genomic_DNA"/>
</dbReference>
<dbReference type="Pfam" id="PF13556">
    <property type="entry name" value="HTH_30"/>
    <property type="match status" value="1"/>
</dbReference>
<dbReference type="Gene3D" id="1.10.10.2840">
    <property type="entry name" value="PucR C-terminal helix-turn-helix domain"/>
    <property type="match status" value="1"/>
</dbReference>
<dbReference type="InterPro" id="IPR025751">
    <property type="entry name" value="RsbRD_N_dom"/>
</dbReference>
<comment type="similarity">
    <text evidence="1">Belongs to the CdaR family.</text>
</comment>
<evidence type="ECO:0000256" key="1">
    <source>
        <dbReference type="ARBA" id="ARBA00006754"/>
    </source>
</evidence>
<evidence type="ECO:0000259" key="2">
    <source>
        <dbReference type="Pfam" id="PF13556"/>
    </source>
</evidence>
<feature type="domain" description="PucR C-terminal helix-turn-helix" evidence="2">
    <location>
        <begin position="339"/>
        <end position="394"/>
    </location>
</feature>
<evidence type="ECO:0000259" key="4">
    <source>
        <dbReference type="Pfam" id="PF17853"/>
    </source>
</evidence>
<dbReference type="InterPro" id="IPR041522">
    <property type="entry name" value="CdaR_GGDEF"/>
</dbReference>
<feature type="domain" description="CdaR GGDEF-like" evidence="4">
    <location>
        <begin position="186"/>
        <end position="292"/>
    </location>
</feature>
<dbReference type="OrthoDB" id="3663486at2"/>
<sequence>MTAPAPVEVWLQDFVQSALRPGEVDDFVRRVDADILQGIPEIAADPILVEELHASTREHWRNFLVGLADDYRLALPSAAIAFSLSIARRHLDISVLLKVYRVANKTVFGYVAEHTEPGHLPDGLARDEALLTLWLRAEQWIDDSVEQLIGHYTRERASLAEGAQARRSETIEALVAGTAPSTDSERVLGHKLTSWQTAFVLSAPSTSDGGAPLFDLALQVCQRLGLPRPLTTLAGSRELWGWVATTEAPGVDLEAIADLLDDTGLHLALGRPCHGPAAFRDSHLQAVAAQRIGRRAQTPAHTYAEVELVGLIGEGELARAMVRRELGGLLTGARGDDGLRHTALTHLRSGLNVEATAEALFIHPNTVRYRLGRIEEQLGERLAARATMLEICLAWLEIFGLEALDAPRGPSDGMTT</sequence>
<dbReference type="InterPro" id="IPR025736">
    <property type="entry name" value="PucR_C-HTH_dom"/>
</dbReference>
<protein>
    <recommendedName>
        <fullName evidence="7">PucR family transcriptional regulator</fullName>
    </recommendedName>
</protein>